<gene>
    <name evidence="1" type="ORF">STAS_12573</name>
</gene>
<keyword evidence="2" id="KW-1185">Reference proteome</keyword>
<dbReference type="EMBL" id="BKCP01005084">
    <property type="protein sequence ID" value="GER36231.1"/>
    <property type="molecule type" value="Genomic_DNA"/>
</dbReference>
<dbReference type="Proteomes" id="UP000325081">
    <property type="component" value="Unassembled WGS sequence"/>
</dbReference>
<sequence length="173" mass="19268">MRPALCQWRRCEAATTMRRGGVTRWLRSTATGASGTTTVRGAGVMCFVVEDLRPPGTVVAVCLAGGDDLLVGFERRESVEEKRAELTPAFSTVNDRRRRSAVDASRLQTAIQLQSPATTIRCRFQSPDSVTAVRHQVRGFKPTAAPSSLRRQPLQANLLRLFRRHPRPRHFSN</sequence>
<name>A0A5A7PU89_STRAF</name>
<comment type="caution">
    <text evidence="1">The sequence shown here is derived from an EMBL/GenBank/DDBJ whole genome shotgun (WGS) entry which is preliminary data.</text>
</comment>
<dbReference type="AlphaFoldDB" id="A0A5A7PU89"/>
<organism evidence="1 2">
    <name type="scientific">Striga asiatica</name>
    <name type="common">Asiatic witchweed</name>
    <name type="synonym">Buchnera asiatica</name>
    <dbReference type="NCBI Taxonomy" id="4170"/>
    <lineage>
        <taxon>Eukaryota</taxon>
        <taxon>Viridiplantae</taxon>
        <taxon>Streptophyta</taxon>
        <taxon>Embryophyta</taxon>
        <taxon>Tracheophyta</taxon>
        <taxon>Spermatophyta</taxon>
        <taxon>Magnoliopsida</taxon>
        <taxon>eudicotyledons</taxon>
        <taxon>Gunneridae</taxon>
        <taxon>Pentapetalae</taxon>
        <taxon>asterids</taxon>
        <taxon>lamiids</taxon>
        <taxon>Lamiales</taxon>
        <taxon>Orobanchaceae</taxon>
        <taxon>Buchnereae</taxon>
        <taxon>Striga</taxon>
    </lineage>
</organism>
<reference evidence="2" key="1">
    <citation type="journal article" date="2019" name="Curr. Biol.">
        <title>Genome Sequence of Striga asiatica Provides Insight into the Evolution of Plant Parasitism.</title>
        <authorList>
            <person name="Yoshida S."/>
            <person name="Kim S."/>
            <person name="Wafula E.K."/>
            <person name="Tanskanen J."/>
            <person name="Kim Y.M."/>
            <person name="Honaas L."/>
            <person name="Yang Z."/>
            <person name="Spallek T."/>
            <person name="Conn C.E."/>
            <person name="Ichihashi Y."/>
            <person name="Cheong K."/>
            <person name="Cui S."/>
            <person name="Der J.P."/>
            <person name="Gundlach H."/>
            <person name="Jiao Y."/>
            <person name="Hori C."/>
            <person name="Ishida J.K."/>
            <person name="Kasahara H."/>
            <person name="Kiba T."/>
            <person name="Kim M.S."/>
            <person name="Koo N."/>
            <person name="Laohavisit A."/>
            <person name="Lee Y.H."/>
            <person name="Lumba S."/>
            <person name="McCourt P."/>
            <person name="Mortimer J.C."/>
            <person name="Mutuku J.M."/>
            <person name="Nomura T."/>
            <person name="Sasaki-Sekimoto Y."/>
            <person name="Seto Y."/>
            <person name="Wang Y."/>
            <person name="Wakatake T."/>
            <person name="Sakakibara H."/>
            <person name="Demura T."/>
            <person name="Yamaguchi S."/>
            <person name="Yoneyama K."/>
            <person name="Manabe R.I."/>
            <person name="Nelson D.C."/>
            <person name="Schulman A.H."/>
            <person name="Timko M.P."/>
            <person name="dePamphilis C.W."/>
            <person name="Choi D."/>
            <person name="Shirasu K."/>
        </authorList>
    </citation>
    <scope>NUCLEOTIDE SEQUENCE [LARGE SCALE GENOMIC DNA]</scope>
    <source>
        <strain evidence="2">cv. UVA1</strain>
    </source>
</reference>
<accession>A0A5A7PU89</accession>
<proteinExistence type="predicted"/>
<evidence type="ECO:0000313" key="1">
    <source>
        <dbReference type="EMBL" id="GER36231.1"/>
    </source>
</evidence>
<protein>
    <submittedName>
        <fullName evidence="1">FAD synthase</fullName>
    </submittedName>
</protein>
<evidence type="ECO:0000313" key="2">
    <source>
        <dbReference type="Proteomes" id="UP000325081"/>
    </source>
</evidence>